<protein>
    <submittedName>
        <fullName evidence="1">Uncharacterized protein</fullName>
    </submittedName>
</protein>
<dbReference type="AlphaFoldDB" id="A0A2N9H678"/>
<proteinExistence type="predicted"/>
<organism evidence="1">
    <name type="scientific">Fagus sylvatica</name>
    <name type="common">Beechnut</name>
    <dbReference type="NCBI Taxonomy" id="28930"/>
    <lineage>
        <taxon>Eukaryota</taxon>
        <taxon>Viridiplantae</taxon>
        <taxon>Streptophyta</taxon>
        <taxon>Embryophyta</taxon>
        <taxon>Tracheophyta</taxon>
        <taxon>Spermatophyta</taxon>
        <taxon>Magnoliopsida</taxon>
        <taxon>eudicotyledons</taxon>
        <taxon>Gunneridae</taxon>
        <taxon>Pentapetalae</taxon>
        <taxon>rosids</taxon>
        <taxon>fabids</taxon>
        <taxon>Fagales</taxon>
        <taxon>Fagaceae</taxon>
        <taxon>Fagus</taxon>
    </lineage>
</organism>
<evidence type="ECO:0000313" key="1">
    <source>
        <dbReference type="EMBL" id="SPD07161.1"/>
    </source>
</evidence>
<gene>
    <name evidence="1" type="ORF">FSB_LOCUS35043</name>
</gene>
<accession>A0A2N9H678</accession>
<dbReference type="EMBL" id="OIVN01002884">
    <property type="protein sequence ID" value="SPD07161.1"/>
    <property type="molecule type" value="Genomic_DNA"/>
</dbReference>
<sequence>MDTAMMMDDLISRTKNFSCANNRLDLSELPDPSEDNELNLIASTVKADNEFLKESKTRPPMLKSDSDATVDTGTAMISRATWERILYLEEFTLHQPKISKPKAHGGSLPKDTGPPQFCIHHYPLNPKWCWNSSTSDFHGSCVSLALDIELEATSEVTQLPLALTLVLEDAVSNSIA</sequence>
<name>A0A2N9H678_FAGSY</name>
<reference evidence="1" key="1">
    <citation type="submission" date="2018-02" db="EMBL/GenBank/DDBJ databases">
        <authorList>
            <person name="Cohen D.B."/>
            <person name="Kent A.D."/>
        </authorList>
    </citation>
    <scope>NUCLEOTIDE SEQUENCE</scope>
</reference>